<keyword evidence="1" id="KW-0472">Membrane</keyword>
<dbReference type="InterPro" id="IPR019088">
    <property type="entry name" value="CHP02186-rel_TM"/>
</dbReference>
<sequence>MNLVRSFLAICVMALCLAEPASAQRDPILVPEVSQHEVQVRQGFVGTELLLFGAILDPSGARAGRDYEIVVVLKGPTGAIRVREKERIGGIWINATTTDFRSAPSFFAVASSAPISEIVDERTAAIYELGLGFIQLSPTGTIDPEEQTKFTEGLVDLRQREGLYKEDMGGVQINEQVLYQARISLPSNVQTGTYTAETFAITRGRVIASAIAEVEVRKVGFERFVEVFSQKQAFFYGLIAVFLSIFMGWMAGRVFAMM</sequence>
<gene>
    <name evidence="3" type="ORF">GRI65_11680</name>
</gene>
<evidence type="ECO:0000256" key="1">
    <source>
        <dbReference type="SAM" id="Phobius"/>
    </source>
</evidence>
<dbReference type="Pfam" id="PF09608">
    <property type="entry name" value="Alph_Pro_TM"/>
    <property type="match status" value="1"/>
</dbReference>
<evidence type="ECO:0000313" key="3">
    <source>
        <dbReference type="EMBL" id="MXP45106.1"/>
    </source>
</evidence>
<dbReference type="AlphaFoldDB" id="A0A845B4M2"/>
<evidence type="ECO:0000256" key="2">
    <source>
        <dbReference type="SAM" id="SignalP"/>
    </source>
</evidence>
<dbReference type="EMBL" id="WTYL01000003">
    <property type="protein sequence ID" value="MXP45106.1"/>
    <property type="molecule type" value="Genomic_DNA"/>
</dbReference>
<dbReference type="OrthoDB" id="9815212at2"/>
<feature type="chain" id="PRO_5032357640" description="Transmembrane protein" evidence="2">
    <location>
        <begin position="24"/>
        <end position="258"/>
    </location>
</feature>
<feature type="signal peptide" evidence="2">
    <location>
        <begin position="1"/>
        <end position="23"/>
    </location>
</feature>
<comment type="caution">
    <text evidence="3">The sequence shown here is derived from an EMBL/GenBank/DDBJ whole genome shotgun (WGS) entry which is preliminary data.</text>
</comment>
<dbReference type="Proteomes" id="UP000431922">
    <property type="component" value="Unassembled WGS sequence"/>
</dbReference>
<accession>A0A845B4M2</accession>
<keyword evidence="1" id="KW-1133">Transmembrane helix</keyword>
<organism evidence="3 4">
    <name type="scientific">Allopontixanthobacter sediminis</name>
    <dbReference type="NCBI Taxonomy" id="1689985"/>
    <lineage>
        <taxon>Bacteria</taxon>
        <taxon>Pseudomonadati</taxon>
        <taxon>Pseudomonadota</taxon>
        <taxon>Alphaproteobacteria</taxon>
        <taxon>Sphingomonadales</taxon>
        <taxon>Erythrobacteraceae</taxon>
        <taxon>Allopontixanthobacter</taxon>
    </lineage>
</organism>
<keyword evidence="1" id="KW-0812">Transmembrane</keyword>
<keyword evidence="2" id="KW-0732">Signal</keyword>
<feature type="transmembrane region" description="Helical" evidence="1">
    <location>
        <begin position="233"/>
        <end position="256"/>
    </location>
</feature>
<keyword evidence="4" id="KW-1185">Reference proteome</keyword>
<protein>
    <recommendedName>
        <fullName evidence="5">Transmembrane protein</fullName>
    </recommendedName>
</protein>
<proteinExistence type="predicted"/>
<reference evidence="3 4" key="1">
    <citation type="submission" date="2019-12" db="EMBL/GenBank/DDBJ databases">
        <title>Genomic-based taxomic classification of the family Erythrobacteraceae.</title>
        <authorList>
            <person name="Xu L."/>
        </authorList>
    </citation>
    <scope>NUCLEOTIDE SEQUENCE [LARGE SCALE GENOMIC DNA]</scope>
    <source>
        <strain evidence="3 4">KCTC 42453</strain>
    </source>
</reference>
<evidence type="ECO:0008006" key="5">
    <source>
        <dbReference type="Google" id="ProtNLM"/>
    </source>
</evidence>
<name>A0A845B4M2_9SPHN</name>
<evidence type="ECO:0000313" key="4">
    <source>
        <dbReference type="Proteomes" id="UP000431922"/>
    </source>
</evidence>